<comment type="caution">
    <text evidence="1">The sequence shown here is derived from an EMBL/GenBank/DDBJ whole genome shotgun (WGS) entry which is preliminary data.</text>
</comment>
<dbReference type="EMBL" id="CAXAMN010001832">
    <property type="protein sequence ID" value="CAK8996457.1"/>
    <property type="molecule type" value="Genomic_DNA"/>
</dbReference>
<organism evidence="1 2">
    <name type="scientific">Durusdinium trenchii</name>
    <dbReference type="NCBI Taxonomy" id="1381693"/>
    <lineage>
        <taxon>Eukaryota</taxon>
        <taxon>Sar</taxon>
        <taxon>Alveolata</taxon>
        <taxon>Dinophyceae</taxon>
        <taxon>Suessiales</taxon>
        <taxon>Symbiodiniaceae</taxon>
        <taxon>Durusdinium</taxon>
    </lineage>
</organism>
<proteinExistence type="predicted"/>
<protein>
    <submittedName>
        <fullName evidence="1">Uncharacterized protein</fullName>
    </submittedName>
</protein>
<gene>
    <name evidence="1" type="ORF">CCMP2556_LOCUS4461</name>
</gene>
<reference evidence="1 2" key="1">
    <citation type="submission" date="2024-02" db="EMBL/GenBank/DDBJ databases">
        <authorList>
            <person name="Chen Y."/>
            <person name="Shah S."/>
            <person name="Dougan E. K."/>
            <person name="Thang M."/>
            <person name="Chan C."/>
        </authorList>
    </citation>
    <scope>NUCLEOTIDE SEQUENCE [LARGE SCALE GENOMIC DNA]</scope>
</reference>
<name>A0ABP0I4G0_9DINO</name>
<keyword evidence="2" id="KW-1185">Reference proteome</keyword>
<accession>A0ABP0I4G0</accession>
<evidence type="ECO:0000313" key="1">
    <source>
        <dbReference type="EMBL" id="CAK8996457.1"/>
    </source>
</evidence>
<sequence>MAVFASFWSRGQIWTNHKIQPSMQCFQRFSSDLLLQAPIDFVLRGSVREAGTDHDEPIGLQLIPGYAMDMFRLKSKDFGAGQTRSRIYFIMVHHSVGDQNTLDHIGALLQTFAASMPATSVWDAVDYVKCCKHDWTPEEEDLVLQLQRALGEP</sequence>
<dbReference type="Proteomes" id="UP001642484">
    <property type="component" value="Unassembled WGS sequence"/>
</dbReference>
<feature type="non-terminal residue" evidence="1">
    <location>
        <position position="153"/>
    </location>
</feature>
<evidence type="ECO:0000313" key="2">
    <source>
        <dbReference type="Proteomes" id="UP001642484"/>
    </source>
</evidence>